<evidence type="ECO:0000313" key="12">
    <source>
        <dbReference type="EMBL" id="ANB77597.1"/>
    </source>
</evidence>
<comment type="subunit">
    <text evidence="2">Homotrimer.</text>
</comment>
<dbReference type="SUPFAM" id="SSF56935">
    <property type="entry name" value="Porins"/>
    <property type="match status" value="1"/>
</dbReference>
<keyword evidence="6" id="KW-0732">Signal</keyword>
<dbReference type="InterPro" id="IPR001702">
    <property type="entry name" value="Porin_Gram-ve"/>
</dbReference>
<reference evidence="12 13" key="1">
    <citation type="journal article" date="2016" name="Gene">
        <title>PacBio SMRT assembly of a complex multi-replicon genome reveals chlorocatechol degradative operon in a region of genome plasticity.</title>
        <authorList>
            <person name="Ricker N."/>
            <person name="Shen S.Y."/>
            <person name="Goordial J."/>
            <person name="Jin S."/>
            <person name="Fulthorpe R.R."/>
        </authorList>
    </citation>
    <scope>NUCLEOTIDE SEQUENCE [LARGE SCALE GENOMIC DNA]</scope>
    <source>
        <strain evidence="12 13">OLGA172</strain>
    </source>
</reference>
<keyword evidence="8" id="KW-0626">Porin</keyword>
<dbReference type="EMBL" id="CP014579">
    <property type="protein sequence ID" value="ANB77597.1"/>
    <property type="molecule type" value="Genomic_DNA"/>
</dbReference>
<evidence type="ECO:0000256" key="10">
    <source>
        <dbReference type="ARBA" id="ARBA00023237"/>
    </source>
</evidence>
<organism evidence="12 13">
    <name type="scientific">Paraburkholderia phytofirmans OLGA172</name>
    <dbReference type="NCBI Taxonomy" id="1417228"/>
    <lineage>
        <taxon>Bacteria</taxon>
        <taxon>Pseudomonadati</taxon>
        <taxon>Pseudomonadota</taxon>
        <taxon>Betaproteobacteria</taxon>
        <taxon>Burkholderiales</taxon>
        <taxon>Burkholderiaceae</taxon>
        <taxon>Paraburkholderia</taxon>
    </lineage>
</organism>
<dbReference type="PANTHER" id="PTHR34501:SF9">
    <property type="entry name" value="MAJOR OUTER MEMBRANE PROTEIN P.IA"/>
    <property type="match status" value="1"/>
</dbReference>
<keyword evidence="5" id="KW-0812">Transmembrane</keyword>
<evidence type="ECO:0000256" key="6">
    <source>
        <dbReference type="ARBA" id="ARBA00022729"/>
    </source>
</evidence>
<evidence type="ECO:0000256" key="5">
    <source>
        <dbReference type="ARBA" id="ARBA00022692"/>
    </source>
</evidence>
<dbReference type="Gene3D" id="2.40.160.10">
    <property type="entry name" value="Porin"/>
    <property type="match status" value="1"/>
</dbReference>
<protein>
    <submittedName>
        <fullName evidence="12">Porin</fullName>
    </submittedName>
</protein>
<keyword evidence="3" id="KW-0813">Transport</keyword>
<dbReference type="InterPro" id="IPR050298">
    <property type="entry name" value="Gram-neg_bact_OMP"/>
</dbReference>
<dbReference type="PRINTS" id="PR00184">
    <property type="entry name" value="NEISSPPORIN"/>
</dbReference>
<dbReference type="Pfam" id="PF13609">
    <property type="entry name" value="Porin_4"/>
    <property type="match status" value="1"/>
</dbReference>
<dbReference type="GO" id="GO:0009279">
    <property type="term" value="C:cell outer membrane"/>
    <property type="evidence" value="ECO:0007669"/>
    <property type="project" value="UniProtKB-SubCell"/>
</dbReference>
<dbReference type="GO" id="GO:0015288">
    <property type="term" value="F:porin activity"/>
    <property type="evidence" value="ECO:0007669"/>
    <property type="project" value="UniProtKB-KW"/>
</dbReference>
<dbReference type="GO" id="GO:0034220">
    <property type="term" value="P:monoatomic ion transmembrane transport"/>
    <property type="evidence" value="ECO:0007669"/>
    <property type="project" value="InterPro"/>
</dbReference>
<evidence type="ECO:0000256" key="2">
    <source>
        <dbReference type="ARBA" id="ARBA00011233"/>
    </source>
</evidence>
<evidence type="ECO:0000313" key="13">
    <source>
        <dbReference type="Proteomes" id="UP000076852"/>
    </source>
</evidence>
<sequence>MNAAYAQSSVTLYGVIDPDIVFVNNAQTGRSGGQLTGKQQYSMLDGTTSAYFGSRFGFRGVEDLGGGMSAIFTLENGFNAANGTLGQGGLLFGRQAFVGLSSASTGRVTLGRQYSSLWDFVSPLAIITQWAGYIGSHPDDLDNIGGTNRENSSVKYTTPVWNGVSADAMYSMGGVSGNFAQNQVWSVGVGYTGGPVRLGVAFVDAFDPNISMFGATATAGGVTTNNLGSLGSATTAQRNPVIAGYASAHRQQIFGAGGSYAIGHATLGVVYTNTRFVGLGGNSGPNPFGYSGSSTITNVEANVGYQVAPAVTLGAAYTFTKDDGPNNQGARYQQVTAGAHYLLSKRTDIYMVAAYQRASGTNSLGQAAVASVAGLTPSARNQQVVDTIGIAHRF</sequence>
<gene>
    <name evidence="12" type="ORF">AYM40_30160</name>
</gene>
<evidence type="ECO:0000256" key="7">
    <source>
        <dbReference type="ARBA" id="ARBA00023065"/>
    </source>
</evidence>
<dbReference type="AlphaFoldDB" id="A0A167WM48"/>
<name>A0A167WM48_9BURK</name>
<dbReference type="InterPro" id="IPR033900">
    <property type="entry name" value="Gram_neg_porin_domain"/>
</dbReference>
<keyword evidence="13" id="KW-1185">Reference proteome</keyword>
<evidence type="ECO:0000256" key="9">
    <source>
        <dbReference type="ARBA" id="ARBA00023136"/>
    </source>
</evidence>
<evidence type="ECO:0000256" key="3">
    <source>
        <dbReference type="ARBA" id="ARBA00022448"/>
    </source>
</evidence>
<evidence type="ECO:0000256" key="4">
    <source>
        <dbReference type="ARBA" id="ARBA00022452"/>
    </source>
</evidence>
<dbReference type="STRING" id="1804984.AYM40_30160"/>
<keyword evidence="9" id="KW-0472">Membrane</keyword>
<dbReference type="KEGG" id="buz:AYM40_30160"/>
<dbReference type="PRINTS" id="PR00182">
    <property type="entry name" value="ECOLNEIPORIN"/>
</dbReference>
<keyword evidence="4" id="KW-1134">Transmembrane beta strand</keyword>
<evidence type="ECO:0000256" key="8">
    <source>
        <dbReference type="ARBA" id="ARBA00023114"/>
    </source>
</evidence>
<keyword evidence="10" id="KW-0998">Cell outer membrane</keyword>
<evidence type="ECO:0000256" key="1">
    <source>
        <dbReference type="ARBA" id="ARBA00004571"/>
    </source>
</evidence>
<dbReference type="GO" id="GO:0046930">
    <property type="term" value="C:pore complex"/>
    <property type="evidence" value="ECO:0007669"/>
    <property type="project" value="UniProtKB-KW"/>
</dbReference>
<dbReference type="InterPro" id="IPR002299">
    <property type="entry name" value="Porin_Neis"/>
</dbReference>
<dbReference type="PANTHER" id="PTHR34501">
    <property type="entry name" value="PROTEIN YDDL-RELATED"/>
    <property type="match status" value="1"/>
</dbReference>
<feature type="domain" description="Porin" evidence="11">
    <location>
        <begin position="3"/>
        <end position="360"/>
    </location>
</feature>
<accession>A0A167WM48</accession>
<proteinExistence type="predicted"/>
<keyword evidence="7" id="KW-0406">Ion transport</keyword>
<dbReference type="InterPro" id="IPR023614">
    <property type="entry name" value="Porin_dom_sf"/>
</dbReference>
<dbReference type="Proteomes" id="UP000076852">
    <property type="component" value="Chromosome 2"/>
</dbReference>
<dbReference type="CDD" id="cd00342">
    <property type="entry name" value="gram_neg_porins"/>
    <property type="match status" value="1"/>
</dbReference>
<comment type="subcellular location">
    <subcellularLocation>
        <location evidence="1">Cell outer membrane</location>
        <topology evidence="1">Multi-pass membrane protein</topology>
    </subcellularLocation>
</comment>
<evidence type="ECO:0000259" key="11">
    <source>
        <dbReference type="Pfam" id="PF13609"/>
    </source>
</evidence>